<feature type="compositionally biased region" description="Basic and acidic residues" evidence="4">
    <location>
        <begin position="130"/>
        <end position="152"/>
    </location>
</feature>
<dbReference type="VEuPathDB" id="FungiDB:SPAR_K02930"/>
<dbReference type="GeneID" id="54632061"/>
<organism evidence="6">
    <name type="scientific">Saccharomyces paradoxus</name>
    <name type="common">Yeast</name>
    <name type="synonym">Saccharomyces douglasii</name>
    <dbReference type="NCBI Taxonomy" id="27291"/>
    <lineage>
        <taxon>Eukaryota</taxon>
        <taxon>Fungi</taxon>
        <taxon>Dikarya</taxon>
        <taxon>Ascomycota</taxon>
        <taxon>Saccharomycotina</taxon>
        <taxon>Saccharomycetes</taxon>
        <taxon>Saccharomycetales</taxon>
        <taxon>Saccharomycetaceae</taxon>
        <taxon>Saccharomyces</taxon>
    </lineage>
</organism>
<evidence type="ECO:0000259" key="5">
    <source>
        <dbReference type="PROSITE" id="PS50023"/>
    </source>
</evidence>
<feature type="compositionally biased region" description="Polar residues" evidence="4">
    <location>
        <begin position="105"/>
        <end position="117"/>
    </location>
</feature>
<feature type="region of interest" description="Disordered" evidence="4">
    <location>
        <begin position="447"/>
        <end position="471"/>
    </location>
</feature>
<feature type="compositionally biased region" description="Basic and acidic residues" evidence="4">
    <location>
        <begin position="230"/>
        <end position="248"/>
    </location>
</feature>
<feature type="compositionally biased region" description="Polar residues" evidence="4">
    <location>
        <begin position="35"/>
        <end position="66"/>
    </location>
</feature>
<name>A0A8B8UVG5_SACPA</name>
<dbReference type="OrthoDB" id="1112565at2759"/>
<gene>
    <name evidence="6" type="primary">PXL1</name>
    <name evidence="6" type="ORF">SPAR_K02930</name>
</gene>
<feature type="region of interest" description="Disordered" evidence="4">
    <location>
        <begin position="229"/>
        <end position="254"/>
    </location>
</feature>
<keyword evidence="1 3" id="KW-0479">Metal-binding</keyword>
<reference evidence="6" key="4">
    <citation type="submission" date="2025-08" db="UniProtKB">
        <authorList>
            <consortium name="RefSeq"/>
        </authorList>
    </citation>
    <scope>IDENTIFICATION</scope>
    <source>
        <strain evidence="6">CBS432</strain>
    </source>
</reference>
<protein>
    <submittedName>
        <fullName evidence="6">Pxl1p</fullName>
    </submittedName>
</protein>
<evidence type="ECO:0000313" key="6">
    <source>
        <dbReference type="RefSeq" id="XP_033767708.1"/>
    </source>
</evidence>
<feature type="region of interest" description="Disordered" evidence="4">
    <location>
        <begin position="521"/>
        <end position="542"/>
    </location>
</feature>
<evidence type="ECO:0000256" key="2">
    <source>
        <dbReference type="ARBA" id="ARBA00022833"/>
    </source>
</evidence>
<dbReference type="PANTHER" id="PTHR24216">
    <property type="entry name" value="PAXILLIN-RELATED"/>
    <property type="match status" value="1"/>
</dbReference>
<feature type="compositionally biased region" description="Low complexity" evidence="4">
    <location>
        <begin position="70"/>
        <end position="88"/>
    </location>
</feature>
<evidence type="ECO:0000256" key="3">
    <source>
        <dbReference type="PROSITE-ProRule" id="PRU00125"/>
    </source>
</evidence>
<keyword evidence="3" id="KW-0440">LIM domain</keyword>
<reference evidence="6" key="3">
    <citation type="submission" date="2025-07" db="EMBL/GenBank/DDBJ databases">
        <authorList>
            <consortium name="NCBI Genome Project"/>
        </authorList>
    </citation>
    <scope>NUCLEOTIDE SEQUENCE</scope>
    <source>
        <strain evidence="6">CBS432</strain>
    </source>
</reference>
<dbReference type="Gene3D" id="2.10.110.10">
    <property type="entry name" value="Cysteine Rich Protein"/>
    <property type="match status" value="2"/>
</dbReference>
<feature type="region of interest" description="Disordered" evidence="4">
    <location>
        <begin position="24"/>
        <end position="192"/>
    </location>
</feature>
<dbReference type="AlphaFoldDB" id="A0A8B8UVG5"/>
<proteinExistence type="predicted"/>
<reference evidence="6" key="2">
    <citation type="submission" date="2020-01" db="EMBL/GenBank/DDBJ databases">
        <title>Population-level Yeast Reference Genomes.</title>
        <authorList>
            <person name="Yue J.-X."/>
        </authorList>
    </citation>
    <scope>NUCLEOTIDE SEQUENCE</scope>
    <source>
        <strain evidence="6">CBS432</strain>
    </source>
</reference>
<dbReference type="CDD" id="cd09397">
    <property type="entry name" value="LIM1_UF1"/>
    <property type="match status" value="1"/>
</dbReference>
<dbReference type="SMART" id="SM00132">
    <property type="entry name" value="LIM"/>
    <property type="match status" value="2"/>
</dbReference>
<evidence type="ECO:0000256" key="4">
    <source>
        <dbReference type="SAM" id="MobiDB-lite"/>
    </source>
</evidence>
<keyword evidence="2 3" id="KW-0862">Zinc</keyword>
<feature type="compositionally biased region" description="Polar residues" evidence="4">
    <location>
        <begin position="153"/>
        <end position="165"/>
    </location>
</feature>
<dbReference type="Pfam" id="PF00412">
    <property type="entry name" value="LIM"/>
    <property type="match status" value="1"/>
</dbReference>
<dbReference type="PROSITE" id="PS00478">
    <property type="entry name" value="LIM_DOMAIN_1"/>
    <property type="match status" value="2"/>
</dbReference>
<dbReference type="GO" id="GO:0030695">
    <property type="term" value="F:GTPase regulator activity"/>
    <property type="evidence" value="ECO:0007669"/>
    <property type="project" value="UniProtKB-ARBA"/>
</dbReference>
<feature type="domain" description="LIM zinc-binding" evidence="5">
    <location>
        <begin position="559"/>
        <end position="624"/>
    </location>
</feature>
<evidence type="ECO:0000256" key="1">
    <source>
        <dbReference type="ARBA" id="ARBA00022723"/>
    </source>
</evidence>
<accession>A0A8B8UVG5</accession>
<feature type="compositionally biased region" description="Basic and acidic residues" evidence="4">
    <location>
        <begin position="447"/>
        <end position="459"/>
    </location>
</feature>
<dbReference type="FunFam" id="2.10.110.10:FF:000132">
    <property type="entry name" value="Pxl1p"/>
    <property type="match status" value="1"/>
</dbReference>
<sequence>MYNSIYGSPFPKINPKVRYKTALERAGFDTKPRNPFSSQRNASTGSLQPSVRSSPITRQRNVSTAPSVPVTTKSAYTASSKSAYSSVKGESGIYPPPVLEKSERQSAISSKNSNFRSSRPADISLPISRPSERASQEDPFRFERDLDRREEQYASSRHASRSPANMDSRVADNSPFNFEQEGAGSSEREQDLSPIERSFMILTQNDTASLVNSMNQTNNRSVLDQEFENEQLKEESSIEYQKAEKEEKENDVESLNFEPDPKLQVNFENESLQKDFPEAQEDEKNTVSNIPEISVTRESTTPSLLIDTIDSRLYPHDNFAGLESSNEEKLPDISSLSTKVEELSLSGSNEKRLSTTSSENVETPYTATNLQVEQLIAQLDDVSLSRNAKLDMNGNSLNVVDRKASRFKKSSAYLSGYPSMDMPVTQQTSIMQNSDANLSRQTILVDKDDVDKDDADKDVPSASTTNGGTPIFYKFKQSNVQSSNDEGSGLQETFKTKLPTIEALQLQHKSNITDLREEIDNSKSNDSHMPANGGSTGYNSDADYKETEPVEFKYPPGEGPCRACGLEVTGKRMFSKKENELSGQWHRGCFKCIECDIKFNKHVPCYILGDEPYCQKHYHEKNHSICKVCLNFIEGECLENDKVERFHVDCLNCFLCKTAITNDYYIFNGEIPLCGKHDMEALLKEGIDNATPSNDKNNTLSKRRTRLINFN</sequence>
<dbReference type="PANTHER" id="PTHR24216:SF65">
    <property type="entry name" value="PAXILLIN-LIKE PROTEIN 1"/>
    <property type="match status" value="1"/>
</dbReference>
<dbReference type="CDD" id="cd08368">
    <property type="entry name" value="LIM"/>
    <property type="match status" value="1"/>
</dbReference>
<dbReference type="PROSITE" id="PS50023">
    <property type="entry name" value="LIM_DOMAIN_2"/>
    <property type="match status" value="1"/>
</dbReference>
<dbReference type="InterPro" id="IPR001781">
    <property type="entry name" value="Znf_LIM"/>
</dbReference>
<dbReference type="RefSeq" id="XP_033767708.1">
    <property type="nucleotide sequence ID" value="XM_033911817.1"/>
</dbReference>
<dbReference type="GO" id="GO:0046872">
    <property type="term" value="F:metal ion binding"/>
    <property type="evidence" value="ECO:0007669"/>
    <property type="project" value="UniProtKB-KW"/>
</dbReference>
<dbReference type="KEGG" id="spao:SPAR_K02930"/>
<reference evidence="6" key="1">
    <citation type="journal article" date="2017" name="Nat. Genet.">
        <title>Contrasting evolutionary genome dynamics between domesticated and wild yeasts.</title>
        <authorList>
            <person name="Yue J.X."/>
            <person name="Li J."/>
            <person name="Aigrain L."/>
            <person name="Hallin J."/>
            <person name="Persson K."/>
            <person name="Oliver K."/>
            <person name="Bergstrom A."/>
            <person name="Coupland P."/>
            <person name="Warringer J."/>
            <person name="Lagomarsino M.C."/>
            <person name="Fischer G."/>
            <person name="Durbin R."/>
            <person name="Liti G."/>
        </authorList>
    </citation>
    <scope>NUCLEOTIDE SEQUENCE</scope>
    <source>
        <strain evidence="6">CBS432</strain>
    </source>
</reference>
<dbReference type="SUPFAM" id="SSF57716">
    <property type="entry name" value="Glucocorticoid receptor-like (DNA-binding domain)"/>
    <property type="match status" value="1"/>
</dbReference>
<dbReference type="FunFam" id="2.10.110.10:FF:000128">
    <property type="entry name" value="Pxl1p"/>
    <property type="match status" value="1"/>
</dbReference>